<accession>A0ABZ3J7G6</accession>
<feature type="signal peptide" evidence="4">
    <location>
        <begin position="1"/>
        <end position="19"/>
    </location>
</feature>
<keyword evidence="8" id="KW-1185">Reference proteome</keyword>
<dbReference type="Proteomes" id="UP000216052">
    <property type="component" value="Chromosome"/>
</dbReference>
<dbReference type="Gene3D" id="2.40.100.10">
    <property type="entry name" value="Cyclophilin-like"/>
    <property type="match status" value="1"/>
</dbReference>
<evidence type="ECO:0000256" key="2">
    <source>
        <dbReference type="ARBA" id="ARBA00023110"/>
    </source>
</evidence>
<dbReference type="PANTHER" id="PTHR45625:SF4">
    <property type="entry name" value="PEPTIDYLPROLYL ISOMERASE DOMAIN AND WD REPEAT-CONTAINING PROTEIN 1"/>
    <property type="match status" value="1"/>
</dbReference>
<name>A0ABZ3J7G6_SPOA4</name>
<dbReference type="PROSITE" id="PS50072">
    <property type="entry name" value="CSA_PPIASE_2"/>
    <property type="match status" value="1"/>
</dbReference>
<dbReference type="RefSeq" id="WP_093794776.1">
    <property type="nucleotide sequence ID" value="NZ_CP155571.1"/>
</dbReference>
<dbReference type="InterPro" id="IPR044666">
    <property type="entry name" value="Cyclophilin_A-like"/>
</dbReference>
<dbReference type="EC" id="5.2.1.8" evidence="4"/>
<evidence type="ECO:0000259" key="6">
    <source>
        <dbReference type="PROSITE" id="PS50072"/>
    </source>
</evidence>
<feature type="compositionally biased region" description="Low complexity" evidence="5">
    <location>
        <begin position="27"/>
        <end position="43"/>
    </location>
</feature>
<dbReference type="PROSITE" id="PS51257">
    <property type="entry name" value="PROKAR_LIPOPROTEIN"/>
    <property type="match status" value="1"/>
</dbReference>
<reference evidence="7" key="1">
    <citation type="submission" date="2024-05" db="EMBL/GenBank/DDBJ databases">
        <title>Isolation and characterization of Sporomusa carbonis sp. nov., a carboxydotrophic hydrogenogen in the genus of Sporomusa isolated from a charcoal burning pile.</title>
        <authorList>
            <person name="Boeer T."/>
            <person name="Rosenbaum F."/>
            <person name="Eysell L."/>
            <person name="Mueller V."/>
            <person name="Daniel R."/>
            <person name="Poehlein A."/>
        </authorList>
    </citation>
    <scope>NUCLEOTIDE SEQUENCE [LARGE SCALE GENOMIC DNA]</scope>
    <source>
        <strain evidence="7">DSM 3132</strain>
    </source>
</reference>
<dbReference type="InterPro" id="IPR020892">
    <property type="entry name" value="Cyclophilin-type_PPIase_CS"/>
</dbReference>
<keyword evidence="3 4" id="KW-0413">Isomerase</keyword>
<keyword evidence="4" id="KW-0732">Signal</keyword>
<gene>
    <name evidence="7" type="ORF">SPACI_044420</name>
</gene>
<evidence type="ECO:0000313" key="7">
    <source>
        <dbReference type="EMBL" id="XFO74332.1"/>
    </source>
</evidence>
<evidence type="ECO:0000256" key="3">
    <source>
        <dbReference type="ARBA" id="ARBA00023235"/>
    </source>
</evidence>
<dbReference type="InterPro" id="IPR029000">
    <property type="entry name" value="Cyclophilin-like_dom_sf"/>
</dbReference>
<sequence>MKKYLAAVIGIFAIVMVVAGCSGNSATTPQQTENTPQQTQTDNTAKKNSVALFETSKGNFRVELFEDKAPKTSRNFITLVNKGFYNGLIFHRVIDNFMIQGGDPKGNGTGGPGYTIPDEFHPDLKHAAGVISMANAGPNTGGSQFFITLKPTPWLDNKHAVFGKVIEGMDVVQAIGKVKTGTQDKPLEDVVIKKITIEPAK</sequence>
<dbReference type="InterPro" id="IPR002130">
    <property type="entry name" value="Cyclophilin-type_PPIase_dom"/>
</dbReference>
<keyword evidence="2 4" id="KW-0697">Rotamase</keyword>
<dbReference type="PROSITE" id="PS00170">
    <property type="entry name" value="CSA_PPIASE_1"/>
    <property type="match status" value="1"/>
</dbReference>
<organism evidence="7 8">
    <name type="scientific">Sporomusa acidovorans (strain ATCC 49682 / DSM 3132 / Mol)</name>
    <dbReference type="NCBI Taxonomy" id="1123286"/>
    <lineage>
        <taxon>Bacteria</taxon>
        <taxon>Bacillati</taxon>
        <taxon>Bacillota</taxon>
        <taxon>Negativicutes</taxon>
        <taxon>Selenomonadales</taxon>
        <taxon>Sporomusaceae</taxon>
        <taxon>Sporomusa</taxon>
    </lineage>
</organism>
<dbReference type="EMBL" id="CP155571">
    <property type="protein sequence ID" value="XFO74332.1"/>
    <property type="molecule type" value="Genomic_DNA"/>
</dbReference>
<dbReference type="CDD" id="cd00317">
    <property type="entry name" value="cyclophilin"/>
    <property type="match status" value="1"/>
</dbReference>
<protein>
    <recommendedName>
        <fullName evidence="4">Peptidyl-prolyl cis-trans isomerase</fullName>
        <shortName evidence="4">PPIase</shortName>
        <ecNumber evidence="4">5.2.1.8</ecNumber>
    </recommendedName>
</protein>
<evidence type="ECO:0000256" key="1">
    <source>
        <dbReference type="ARBA" id="ARBA00002388"/>
    </source>
</evidence>
<comment type="function">
    <text evidence="1 4">PPIases accelerate the folding of proteins. It catalyzes the cis-trans isomerization of proline imidic peptide bonds in oligopeptides.</text>
</comment>
<feature type="domain" description="PPIase cyclophilin-type" evidence="6">
    <location>
        <begin position="47"/>
        <end position="197"/>
    </location>
</feature>
<dbReference type="PANTHER" id="PTHR45625">
    <property type="entry name" value="PEPTIDYL-PROLYL CIS-TRANS ISOMERASE-RELATED"/>
    <property type="match status" value="1"/>
</dbReference>
<evidence type="ECO:0000313" key="8">
    <source>
        <dbReference type="Proteomes" id="UP000216052"/>
    </source>
</evidence>
<feature type="region of interest" description="Disordered" evidence="5">
    <location>
        <begin position="25"/>
        <end position="45"/>
    </location>
</feature>
<evidence type="ECO:0000256" key="4">
    <source>
        <dbReference type="RuleBase" id="RU363019"/>
    </source>
</evidence>
<proteinExistence type="inferred from homology"/>
<comment type="catalytic activity">
    <reaction evidence="4">
        <text>[protein]-peptidylproline (omega=180) = [protein]-peptidylproline (omega=0)</text>
        <dbReference type="Rhea" id="RHEA:16237"/>
        <dbReference type="Rhea" id="RHEA-COMP:10747"/>
        <dbReference type="Rhea" id="RHEA-COMP:10748"/>
        <dbReference type="ChEBI" id="CHEBI:83833"/>
        <dbReference type="ChEBI" id="CHEBI:83834"/>
        <dbReference type="EC" id="5.2.1.8"/>
    </reaction>
</comment>
<comment type="similarity">
    <text evidence="4">Belongs to the cyclophilin-type PPIase family.</text>
</comment>
<dbReference type="SUPFAM" id="SSF50891">
    <property type="entry name" value="Cyclophilin-like"/>
    <property type="match status" value="1"/>
</dbReference>
<dbReference type="Pfam" id="PF00160">
    <property type="entry name" value="Pro_isomerase"/>
    <property type="match status" value="1"/>
</dbReference>
<dbReference type="PRINTS" id="PR00153">
    <property type="entry name" value="CSAPPISMRASE"/>
</dbReference>
<evidence type="ECO:0000256" key="5">
    <source>
        <dbReference type="SAM" id="MobiDB-lite"/>
    </source>
</evidence>
<feature type="chain" id="PRO_5044986137" description="Peptidyl-prolyl cis-trans isomerase" evidence="4">
    <location>
        <begin position="20"/>
        <end position="201"/>
    </location>
</feature>